<dbReference type="GeneID" id="18919479"/>
<dbReference type="PANTHER" id="PTHR12840">
    <property type="entry name" value="NADH-UBIQUINONE OXIDOREDUCTASE ASHI SUBUNIT"/>
    <property type="match status" value="1"/>
</dbReference>
<accession>K5X677</accession>
<keyword evidence="2" id="KW-0812">Transmembrane</keyword>
<dbReference type="RefSeq" id="XP_007392732.1">
    <property type="nucleotide sequence ID" value="XM_007392670.1"/>
</dbReference>
<dbReference type="InterPro" id="IPR008699">
    <property type="entry name" value="NDUFB8"/>
</dbReference>
<name>K5X677_PHACS</name>
<dbReference type="EMBL" id="JH930470">
    <property type="protein sequence ID" value="EKM58337.1"/>
    <property type="molecule type" value="Genomic_DNA"/>
</dbReference>
<dbReference type="KEGG" id="pco:PHACADRAFT_26846"/>
<dbReference type="Proteomes" id="UP000008370">
    <property type="component" value="Unassembled WGS sequence"/>
</dbReference>
<reference evidence="3 4" key="1">
    <citation type="journal article" date="2012" name="BMC Genomics">
        <title>Comparative genomics of the white-rot fungi, Phanerochaete carnosa and P. chrysosporium, to elucidate the genetic basis of the distinct wood types they colonize.</title>
        <authorList>
            <person name="Suzuki H."/>
            <person name="MacDonald J."/>
            <person name="Syed K."/>
            <person name="Salamov A."/>
            <person name="Hori C."/>
            <person name="Aerts A."/>
            <person name="Henrissat B."/>
            <person name="Wiebenga A."/>
            <person name="vanKuyk P.A."/>
            <person name="Barry K."/>
            <person name="Lindquist E."/>
            <person name="LaButti K."/>
            <person name="Lapidus A."/>
            <person name="Lucas S."/>
            <person name="Coutinho P."/>
            <person name="Gong Y."/>
            <person name="Samejima M."/>
            <person name="Mahadevan R."/>
            <person name="Abou-Zaid M."/>
            <person name="de Vries R.P."/>
            <person name="Igarashi K."/>
            <person name="Yadav J.S."/>
            <person name="Grigoriev I.V."/>
            <person name="Master E.R."/>
        </authorList>
    </citation>
    <scope>NUCLEOTIDE SEQUENCE [LARGE SCALE GENOMIC DNA]</scope>
    <source>
        <strain evidence="3 4">HHB-10118-sp</strain>
    </source>
</reference>
<dbReference type="GO" id="GO:0005739">
    <property type="term" value="C:mitochondrion"/>
    <property type="evidence" value="ECO:0007669"/>
    <property type="project" value="InterPro"/>
</dbReference>
<dbReference type="HOGENOM" id="CLU_100674_1_0_1"/>
<evidence type="ECO:0000313" key="3">
    <source>
        <dbReference type="EMBL" id="EKM58337.1"/>
    </source>
</evidence>
<dbReference type="AlphaFoldDB" id="K5X677"/>
<protein>
    <submittedName>
        <fullName evidence="3">Uncharacterized protein</fullName>
    </submittedName>
</protein>
<evidence type="ECO:0000256" key="2">
    <source>
        <dbReference type="SAM" id="Phobius"/>
    </source>
</evidence>
<dbReference type="STRING" id="650164.K5X677"/>
<keyword evidence="2" id="KW-1133">Transmembrane helix</keyword>
<feature type="transmembrane region" description="Helical" evidence="2">
    <location>
        <begin position="96"/>
        <end position="117"/>
    </location>
</feature>
<dbReference type="OrthoDB" id="2014058at2759"/>
<keyword evidence="4" id="KW-1185">Reference proteome</keyword>
<feature type="compositionally biased region" description="Basic and acidic residues" evidence="1">
    <location>
        <begin position="143"/>
        <end position="154"/>
    </location>
</feature>
<proteinExistence type="predicted"/>
<gene>
    <name evidence="3" type="ORF">PHACADRAFT_26846</name>
</gene>
<keyword evidence="2" id="KW-0472">Membrane</keyword>
<dbReference type="PANTHER" id="PTHR12840:SF1">
    <property type="entry name" value="NADH DEHYDROGENASE [UBIQUINONE] 1 BETA SUBCOMPLEX SUBUNIT 8, MITOCHONDRIAL"/>
    <property type="match status" value="1"/>
</dbReference>
<sequence length="154" mass="17180">MQALRIAARPAASLRRATANAVRTYATPVPHVEYPPSKDPQLAGYPELPYVSKQRRSPLGWDDPQMRRNFGEPLHEQEEILSMWGPDAPVVDPPRALRNFIIAVGTFAGIGILCYAVQAEMPAVRREYPFDGLQEELGGLAENKARPESQEDEE</sequence>
<organism evidence="3 4">
    <name type="scientific">Phanerochaete carnosa (strain HHB-10118-sp)</name>
    <name type="common">White-rot fungus</name>
    <name type="synonym">Peniophora carnosa</name>
    <dbReference type="NCBI Taxonomy" id="650164"/>
    <lineage>
        <taxon>Eukaryota</taxon>
        <taxon>Fungi</taxon>
        <taxon>Dikarya</taxon>
        <taxon>Basidiomycota</taxon>
        <taxon>Agaricomycotina</taxon>
        <taxon>Agaricomycetes</taxon>
        <taxon>Polyporales</taxon>
        <taxon>Phanerochaetaceae</taxon>
        <taxon>Phanerochaete</taxon>
    </lineage>
</organism>
<dbReference type="Pfam" id="PF05821">
    <property type="entry name" value="NDUF_B8"/>
    <property type="match status" value="1"/>
</dbReference>
<feature type="region of interest" description="Disordered" evidence="1">
    <location>
        <begin position="135"/>
        <end position="154"/>
    </location>
</feature>
<evidence type="ECO:0000313" key="4">
    <source>
        <dbReference type="Proteomes" id="UP000008370"/>
    </source>
</evidence>
<evidence type="ECO:0000256" key="1">
    <source>
        <dbReference type="SAM" id="MobiDB-lite"/>
    </source>
</evidence>
<dbReference type="InParanoid" id="K5X677"/>